<name>A0AAU6S6I5_9MICO</name>
<protein>
    <submittedName>
        <fullName evidence="7">CDP-glycerol glycerophosphotransferase family protein</fullName>
    </submittedName>
</protein>
<dbReference type="InterPro" id="IPR043149">
    <property type="entry name" value="TagF_N"/>
</dbReference>
<dbReference type="Pfam" id="PF04464">
    <property type="entry name" value="Glyphos_transf"/>
    <property type="match status" value="1"/>
</dbReference>
<dbReference type="GO" id="GO:0019350">
    <property type="term" value="P:teichoic acid biosynthetic process"/>
    <property type="evidence" value="ECO:0007669"/>
    <property type="project" value="UniProtKB-KW"/>
</dbReference>
<dbReference type="EMBL" id="CP151632">
    <property type="protein sequence ID" value="WZO32516.1"/>
    <property type="molecule type" value="Genomic_DNA"/>
</dbReference>
<comment type="similarity">
    <text evidence="2">Belongs to the CDP-glycerol glycerophosphotransferase family.</text>
</comment>
<evidence type="ECO:0000256" key="2">
    <source>
        <dbReference type="ARBA" id="ARBA00010488"/>
    </source>
</evidence>
<evidence type="ECO:0000313" key="7">
    <source>
        <dbReference type="EMBL" id="WZO32516.1"/>
    </source>
</evidence>
<reference evidence="7" key="1">
    <citation type="submission" date="2024-04" db="EMBL/GenBank/DDBJ databases">
        <authorList>
            <person name="Roder T."/>
            <person name="Oberhansli S."/>
            <person name="Kreuzer M."/>
        </authorList>
    </citation>
    <scope>NUCLEOTIDE SEQUENCE</scope>
    <source>
        <strain evidence="7">LWS13-1.2</strain>
    </source>
</reference>
<dbReference type="Gene3D" id="3.40.50.12580">
    <property type="match status" value="1"/>
</dbReference>
<dbReference type="RefSeq" id="WP_349427149.1">
    <property type="nucleotide sequence ID" value="NZ_CP151632.1"/>
</dbReference>
<comment type="subcellular location">
    <subcellularLocation>
        <location evidence="1">Cell membrane</location>
        <topology evidence="1">Peripheral membrane protein</topology>
    </subcellularLocation>
</comment>
<dbReference type="SUPFAM" id="SSF53756">
    <property type="entry name" value="UDP-Glycosyltransferase/glycogen phosphorylase"/>
    <property type="match status" value="1"/>
</dbReference>
<evidence type="ECO:0000256" key="6">
    <source>
        <dbReference type="ARBA" id="ARBA00023136"/>
    </source>
</evidence>
<gene>
    <name evidence="7" type="ORF">MRBLWS13_000107</name>
</gene>
<sequence length="445" mass="47252">MASFSFGAGNARKLATIPLYAAGRIFTLLVPRTPDEWVFGCAVGIGDGALALWEVAAADDRPAVWLVGSRREATDAAARGIRAVPKRSLQGLWRTARARVIVVTHGFGDVNRYAVSGGLVVQLWHGIPLKRIGLDSPETLRVPGAIAATPAAGVVRTLLRTMYRRAARRIRILPAASHLVRGRLESAFGLRDADVPVTGEPRVDVLSRGTAAVRRAEARAAIGRAVPRATPAARFVLYAPTWRDGAPDPAVPTAHEWTSIVDVLTRHDATLLVRSHPLGAGEYRPPFPTDRVLPLGSDLVADVTPLLPGLDALVTDYSSLAFDAALVPLPTLFLAPDVEEYARRRGFYGAYADVAGDDCAVEWGQTAAQLDALLGDAAEHGRRVDRAAALSARVHAFHDGRNAERVYRAILAGAVPAPAAGIADALRGAAGRRGPDDARPREGTG</sequence>
<organism evidence="7">
    <name type="scientific">Microbacterium sp. LWS13-1.2</name>
    <dbReference type="NCBI Taxonomy" id="3135264"/>
    <lineage>
        <taxon>Bacteria</taxon>
        <taxon>Bacillati</taxon>
        <taxon>Actinomycetota</taxon>
        <taxon>Actinomycetes</taxon>
        <taxon>Micrococcales</taxon>
        <taxon>Microbacteriaceae</taxon>
        <taxon>Microbacterium</taxon>
    </lineage>
</organism>
<evidence type="ECO:0000256" key="4">
    <source>
        <dbReference type="ARBA" id="ARBA00022679"/>
    </source>
</evidence>
<dbReference type="PANTHER" id="PTHR37316">
    <property type="entry name" value="TEICHOIC ACID GLYCEROL-PHOSPHATE PRIMASE"/>
    <property type="match status" value="1"/>
</dbReference>
<dbReference type="AlphaFoldDB" id="A0AAU6S6I5"/>
<keyword evidence="6" id="KW-0472">Membrane</keyword>
<dbReference type="GO" id="GO:0047355">
    <property type="term" value="F:CDP-glycerol glycerophosphotransferase activity"/>
    <property type="evidence" value="ECO:0007669"/>
    <property type="project" value="InterPro"/>
</dbReference>
<keyword evidence="4" id="KW-0808">Transferase</keyword>
<dbReference type="Gene3D" id="3.40.50.11820">
    <property type="match status" value="1"/>
</dbReference>
<evidence type="ECO:0000256" key="3">
    <source>
        <dbReference type="ARBA" id="ARBA00022475"/>
    </source>
</evidence>
<keyword evidence="5" id="KW-0777">Teichoic acid biosynthesis</keyword>
<proteinExistence type="inferred from homology"/>
<keyword evidence="3" id="KW-1003">Cell membrane</keyword>
<dbReference type="InterPro" id="IPR043148">
    <property type="entry name" value="TagF_C"/>
</dbReference>
<accession>A0AAU6S6I5</accession>
<dbReference type="InterPro" id="IPR007554">
    <property type="entry name" value="Glycerophosphate_synth"/>
</dbReference>
<dbReference type="PANTHER" id="PTHR37316:SF3">
    <property type="entry name" value="TEICHOIC ACID GLYCEROL-PHOSPHATE TRANSFERASE"/>
    <property type="match status" value="1"/>
</dbReference>
<dbReference type="GO" id="GO:0005886">
    <property type="term" value="C:plasma membrane"/>
    <property type="evidence" value="ECO:0007669"/>
    <property type="project" value="UniProtKB-SubCell"/>
</dbReference>
<evidence type="ECO:0000256" key="5">
    <source>
        <dbReference type="ARBA" id="ARBA00022944"/>
    </source>
</evidence>
<evidence type="ECO:0000256" key="1">
    <source>
        <dbReference type="ARBA" id="ARBA00004202"/>
    </source>
</evidence>
<dbReference type="InterPro" id="IPR051612">
    <property type="entry name" value="Teichoic_Acid_Biosynth"/>
</dbReference>